<organism evidence="2 3">
    <name type="scientific">Syncephalis pseudoplumigaleata</name>
    <dbReference type="NCBI Taxonomy" id="1712513"/>
    <lineage>
        <taxon>Eukaryota</taxon>
        <taxon>Fungi</taxon>
        <taxon>Fungi incertae sedis</taxon>
        <taxon>Zoopagomycota</taxon>
        <taxon>Zoopagomycotina</taxon>
        <taxon>Zoopagomycetes</taxon>
        <taxon>Zoopagales</taxon>
        <taxon>Piptocephalidaceae</taxon>
        <taxon>Syncephalis</taxon>
    </lineage>
</organism>
<dbReference type="PROSITE" id="PS51335">
    <property type="entry name" value="ELMO"/>
    <property type="match status" value="1"/>
</dbReference>
<reference evidence="3" key="1">
    <citation type="journal article" date="2018" name="Nat. Microbiol.">
        <title>Leveraging single-cell genomics to expand the fungal tree of life.</title>
        <authorList>
            <person name="Ahrendt S.R."/>
            <person name="Quandt C.A."/>
            <person name="Ciobanu D."/>
            <person name="Clum A."/>
            <person name="Salamov A."/>
            <person name="Andreopoulos B."/>
            <person name="Cheng J.F."/>
            <person name="Woyke T."/>
            <person name="Pelin A."/>
            <person name="Henrissat B."/>
            <person name="Reynolds N.K."/>
            <person name="Benny G.L."/>
            <person name="Smith M.E."/>
            <person name="James T.Y."/>
            <person name="Grigoriev I.V."/>
        </authorList>
    </citation>
    <scope>NUCLEOTIDE SEQUENCE [LARGE SCALE GENOMIC DNA]</scope>
    <source>
        <strain evidence="3">Benny S71-1</strain>
    </source>
</reference>
<proteinExistence type="predicted"/>
<dbReference type="PANTHER" id="PTHR12771:SF51">
    <property type="entry name" value="LD01482P"/>
    <property type="match status" value="1"/>
</dbReference>
<dbReference type="OrthoDB" id="67155at2759"/>
<sequence length="262" mass="30641">MHGADRAILYSSKLVAERRQLERADGSINEAWRSILRRKHFPELSAPTSAPAIVLRCCLKSIAASYRLMDELNTRANTKYDATVTAHERKLLELWDLLMPHEKLTSRHTTQWQKIGFQGKDPATDFRSMGMLALDDLHYYAKHHPTSAQHVLRCSQDSDRWYSFAIVGIHITSFAVQTLHTRRLQHHLYRYGITRAVYHEYYSYLFHSFNDYWMSRTPAPTIMDFERVFVDFRVRIETHLLERRPTLLDESCITALSKAEVA</sequence>
<gene>
    <name evidence="2" type="ORF">SYNPS1DRAFT_29136</name>
</gene>
<dbReference type="EMBL" id="KZ989876">
    <property type="protein sequence ID" value="RKP25118.1"/>
    <property type="molecule type" value="Genomic_DNA"/>
</dbReference>
<feature type="domain" description="ELMO" evidence="1">
    <location>
        <begin position="86"/>
        <end position="240"/>
    </location>
</feature>
<dbReference type="AlphaFoldDB" id="A0A4P9YYR4"/>
<keyword evidence="3" id="KW-1185">Reference proteome</keyword>
<evidence type="ECO:0000313" key="2">
    <source>
        <dbReference type="EMBL" id="RKP25118.1"/>
    </source>
</evidence>
<dbReference type="Proteomes" id="UP000278143">
    <property type="component" value="Unassembled WGS sequence"/>
</dbReference>
<dbReference type="Pfam" id="PF04727">
    <property type="entry name" value="ELMO_CED12"/>
    <property type="match status" value="1"/>
</dbReference>
<dbReference type="InterPro" id="IPR006816">
    <property type="entry name" value="ELMO_dom"/>
</dbReference>
<accession>A0A4P9YYR4</accession>
<name>A0A4P9YYR4_9FUNG</name>
<dbReference type="InterPro" id="IPR050868">
    <property type="entry name" value="ELMO_domain-containing"/>
</dbReference>
<evidence type="ECO:0000313" key="3">
    <source>
        <dbReference type="Proteomes" id="UP000278143"/>
    </source>
</evidence>
<evidence type="ECO:0000259" key="1">
    <source>
        <dbReference type="PROSITE" id="PS51335"/>
    </source>
</evidence>
<dbReference type="GO" id="GO:0005096">
    <property type="term" value="F:GTPase activator activity"/>
    <property type="evidence" value="ECO:0007669"/>
    <property type="project" value="TreeGrafter"/>
</dbReference>
<dbReference type="PANTHER" id="PTHR12771">
    <property type="entry name" value="ENGULFMENT AND CELL MOTILITY"/>
    <property type="match status" value="1"/>
</dbReference>
<protein>
    <submittedName>
        <fullName evidence="2">ELMO/CED-12 family-domain-containing protein</fullName>
    </submittedName>
</protein>